<evidence type="ECO:0000313" key="1">
    <source>
        <dbReference type="EMBL" id="MDR6784199.1"/>
    </source>
</evidence>
<comment type="caution">
    <text evidence="1">The sequence shown here is derived from an EMBL/GenBank/DDBJ whole genome shotgun (WGS) entry which is preliminary data.</text>
</comment>
<organism evidence="1 2">
    <name type="scientific">Pedobacter africanus</name>
    <dbReference type="NCBI Taxonomy" id="151894"/>
    <lineage>
        <taxon>Bacteria</taxon>
        <taxon>Pseudomonadati</taxon>
        <taxon>Bacteroidota</taxon>
        <taxon>Sphingobacteriia</taxon>
        <taxon>Sphingobacteriales</taxon>
        <taxon>Sphingobacteriaceae</taxon>
        <taxon>Pedobacter</taxon>
    </lineage>
</organism>
<sequence>MNKKSTHYGQCKTPLKYLAYALILVFMQLPQVLTAGTGPMLSTLFQQETVTVKGTVKDAKDGGALPGVTISDSQKKVLGVTDGNGVFTVKVVKGTEITFSMLGYTQVKRAIAAATNTMVINMNSSSSELNEVVVTALGIKREEKSLGYATTTVTSQQLTDAASGNWTDALSGKVAGLNLVRSGSGPTGSNKIILRGENNLTGENEALIVLDGVVMNNGSGRRSANAGESAYGTSSDNMPADYGSSINDLNPEDIESVTVLKGPGAAALYGQRGANGAIIITTKSGSAKKKGLGITINSKAEMESVNRWPDLQYEYGQGLDGAAFYSYGASLDGASTSGTSSAYGPKFDGQYFFQYDPALQAVGKVRTPWVPYEKSGVNQYFETGQTFTNSVSIDGGSDKNTARFAVTNTKNNWITPNTGYGRTNVSLSLNSKVNDKLSINSKIQYQNKFSDNLPAAGYGNQSLMYWYIFWQPSADLNWLKNYWVNGAEGKTIKYPFSSFPENPYAIAYEFINRQSRNAVTGMIQANYNITKELSLMLRTSMDMSYDRRAQERPFDAGTKLPKGSYREQAENSQEFNGDFLLRYTKKINKDFNFSITGGGSMLKNFYKKDENRIDSLNAPGIYSFANAAGPIISTPNKSQYALNSFYGLFSAAYKDYLFLDITGRNDWNSVLAVKDRTENAAFFYPSASVSFLVSEAFKLPREINYAKLRFSAAGVGSGGTAPYLTTYNYVIAGNGQFSGGLQNPGMLANPNLKPLRTTTYEFGTDIRFFKSRLGLDVAYYFGTTNDQHLKRQVDRSTGYNQILINAGEVQNKGIEIAVNGSPLKSKNGLSWDLYGTFAANSNKITKLLDSNVVLRTGPVAGGQIVARVGGSMGDMYGRGYVRSPDGQIVYDERTGFAKITDNVVYIGNTIPKFKASLGSNFSYKGFRLNVLFDAQVGGIAHSLMNYKMVEQGKLKSTLPGRYNGIIGNGVIQNADGTYRPNDKITFDIDNYYRSHMGADNAEGSSFSTDFIKFREARVDYALPVKFAAKLGLQKASLGVYGRNLFIWSPWPMFDPEFGTLAGTDIVQGFETAQLPSTRTYGINLILGF</sequence>
<reference evidence="1" key="1">
    <citation type="submission" date="2023-07" db="EMBL/GenBank/DDBJ databases">
        <title>Sorghum-associated microbial communities from plants grown in Nebraska, USA.</title>
        <authorList>
            <person name="Schachtman D."/>
        </authorList>
    </citation>
    <scope>NUCLEOTIDE SEQUENCE</scope>
    <source>
        <strain evidence="1">2697</strain>
    </source>
</reference>
<protein>
    <submittedName>
        <fullName evidence="1">TonB-linked SusC/RagA family outer membrane protein</fullName>
    </submittedName>
</protein>
<dbReference type="Proteomes" id="UP001246858">
    <property type="component" value="Unassembled WGS sequence"/>
</dbReference>
<accession>A0ACC6KYK4</accession>
<dbReference type="EMBL" id="JAVDTF010000002">
    <property type="protein sequence ID" value="MDR6784199.1"/>
    <property type="molecule type" value="Genomic_DNA"/>
</dbReference>
<proteinExistence type="predicted"/>
<gene>
    <name evidence="1" type="ORF">J2X78_002764</name>
</gene>
<keyword evidence="2" id="KW-1185">Reference proteome</keyword>
<name>A0ACC6KYK4_9SPHI</name>
<evidence type="ECO:0000313" key="2">
    <source>
        <dbReference type="Proteomes" id="UP001246858"/>
    </source>
</evidence>